<dbReference type="AlphaFoldDB" id="A0A0L0T2U9"/>
<evidence type="ECO:0000313" key="3">
    <source>
        <dbReference type="Proteomes" id="UP000054350"/>
    </source>
</evidence>
<comment type="similarity">
    <text evidence="1">Belongs to the cytochrome P450 family.</text>
</comment>
<dbReference type="STRING" id="578462.A0A0L0T2U9"/>
<dbReference type="InterPro" id="IPR050121">
    <property type="entry name" value="Cytochrome_P450_monoxygenase"/>
</dbReference>
<dbReference type="InterPro" id="IPR036396">
    <property type="entry name" value="Cyt_P450_sf"/>
</dbReference>
<reference evidence="3" key="2">
    <citation type="submission" date="2009-11" db="EMBL/GenBank/DDBJ databases">
        <title>The Genome Sequence of Allomyces macrogynus strain ATCC 38327.</title>
        <authorList>
            <consortium name="The Broad Institute Genome Sequencing Platform"/>
            <person name="Russ C."/>
            <person name="Cuomo C."/>
            <person name="Shea T."/>
            <person name="Young S.K."/>
            <person name="Zeng Q."/>
            <person name="Koehrsen M."/>
            <person name="Haas B."/>
            <person name="Borodovsky M."/>
            <person name="Guigo R."/>
            <person name="Alvarado L."/>
            <person name="Berlin A."/>
            <person name="Borenstein D."/>
            <person name="Chen Z."/>
            <person name="Engels R."/>
            <person name="Freedman E."/>
            <person name="Gellesch M."/>
            <person name="Goldberg J."/>
            <person name="Griggs A."/>
            <person name="Gujja S."/>
            <person name="Heiman D."/>
            <person name="Hepburn T."/>
            <person name="Howarth C."/>
            <person name="Jen D."/>
            <person name="Larson L."/>
            <person name="Lewis B."/>
            <person name="Mehta T."/>
            <person name="Park D."/>
            <person name="Pearson M."/>
            <person name="Roberts A."/>
            <person name="Saif S."/>
            <person name="Shenoy N."/>
            <person name="Sisk P."/>
            <person name="Stolte C."/>
            <person name="Sykes S."/>
            <person name="Walk T."/>
            <person name="White J."/>
            <person name="Yandava C."/>
            <person name="Burger G."/>
            <person name="Gray M.W."/>
            <person name="Holland P.W.H."/>
            <person name="King N."/>
            <person name="Lang F.B.F."/>
            <person name="Roger A.J."/>
            <person name="Ruiz-Trillo I."/>
            <person name="Lander E."/>
            <person name="Nusbaum C."/>
        </authorList>
    </citation>
    <scope>NUCLEOTIDE SEQUENCE [LARGE SCALE GENOMIC DNA]</scope>
    <source>
        <strain evidence="3">ATCC 38327</strain>
    </source>
</reference>
<dbReference type="SUPFAM" id="SSF48264">
    <property type="entry name" value="Cytochrome P450"/>
    <property type="match status" value="1"/>
</dbReference>
<gene>
    <name evidence="2" type="ORF">AMAG_13898</name>
</gene>
<dbReference type="PANTHER" id="PTHR24305">
    <property type="entry name" value="CYTOCHROME P450"/>
    <property type="match status" value="1"/>
</dbReference>
<evidence type="ECO:0000313" key="2">
    <source>
        <dbReference type="EMBL" id="KNE69022.1"/>
    </source>
</evidence>
<dbReference type="Gene3D" id="1.10.630.10">
    <property type="entry name" value="Cytochrome P450"/>
    <property type="match status" value="1"/>
</dbReference>
<evidence type="ECO:0000256" key="1">
    <source>
        <dbReference type="ARBA" id="ARBA00010617"/>
    </source>
</evidence>
<reference evidence="2 3" key="1">
    <citation type="submission" date="2009-11" db="EMBL/GenBank/DDBJ databases">
        <title>Annotation of Allomyces macrogynus ATCC 38327.</title>
        <authorList>
            <consortium name="The Broad Institute Genome Sequencing Platform"/>
            <person name="Russ C."/>
            <person name="Cuomo C."/>
            <person name="Burger G."/>
            <person name="Gray M.W."/>
            <person name="Holland P.W.H."/>
            <person name="King N."/>
            <person name="Lang F.B.F."/>
            <person name="Roger A.J."/>
            <person name="Ruiz-Trillo I."/>
            <person name="Young S.K."/>
            <person name="Zeng Q."/>
            <person name="Gargeya S."/>
            <person name="Fitzgerald M."/>
            <person name="Haas B."/>
            <person name="Abouelleil A."/>
            <person name="Alvarado L."/>
            <person name="Arachchi H.M."/>
            <person name="Berlin A."/>
            <person name="Chapman S.B."/>
            <person name="Gearin G."/>
            <person name="Goldberg J."/>
            <person name="Griggs A."/>
            <person name="Gujja S."/>
            <person name="Hansen M."/>
            <person name="Heiman D."/>
            <person name="Howarth C."/>
            <person name="Larimer J."/>
            <person name="Lui A."/>
            <person name="MacDonald P.J.P."/>
            <person name="McCowen C."/>
            <person name="Montmayeur A."/>
            <person name="Murphy C."/>
            <person name="Neiman D."/>
            <person name="Pearson M."/>
            <person name="Priest M."/>
            <person name="Roberts A."/>
            <person name="Saif S."/>
            <person name="Shea T."/>
            <person name="Sisk P."/>
            <person name="Stolte C."/>
            <person name="Sykes S."/>
            <person name="Wortman J."/>
            <person name="Nusbaum C."/>
            <person name="Birren B."/>
        </authorList>
    </citation>
    <scope>NUCLEOTIDE SEQUENCE [LARGE SCALE GENOMIC DNA]</scope>
    <source>
        <strain evidence="2 3">ATCC 38327</strain>
    </source>
</reference>
<dbReference type="GO" id="GO:0005506">
    <property type="term" value="F:iron ion binding"/>
    <property type="evidence" value="ECO:0007669"/>
    <property type="project" value="InterPro"/>
</dbReference>
<dbReference type="GO" id="GO:0016705">
    <property type="term" value="F:oxidoreductase activity, acting on paired donors, with incorporation or reduction of molecular oxygen"/>
    <property type="evidence" value="ECO:0007669"/>
    <property type="project" value="InterPro"/>
</dbReference>
<dbReference type="OrthoDB" id="1470350at2759"/>
<organism evidence="2 3">
    <name type="scientific">Allomyces macrogynus (strain ATCC 38327)</name>
    <name type="common">Allomyces javanicus var. macrogynus</name>
    <dbReference type="NCBI Taxonomy" id="578462"/>
    <lineage>
        <taxon>Eukaryota</taxon>
        <taxon>Fungi</taxon>
        <taxon>Fungi incertae sedis</taxon>
        <taxon>Blastocladiomycota</taxon>
        <taxon>Blastocladiomycetes</taxon>
        <taxon>Blastocladiales</taxon>
        <taxon>Blastocladiaceae</taxon>
        <taxon>Allomyces</taxon>
    </lineage>
</organism>
<keyword evidence="3" id="KW-1185">Reference proteome</keyword>
<dbReference type="Pfam" id="PF00067">
    <property type="entry name" value="p450"/>
    <property type="match status" value="1"/>
</dbReference>
<evidence type="ECO:0008006" key="4">
    <source>
        <dbReference type="Google" id="ProtNLM"/>
    </source>
</evidence>
<sequence length="215" mass="24210">MHVVDDANKGMLHNAVKDPYSSTLIHELLRQNAGIVLSEHELICELHTLLAAGHENASSAPHELLQELLDELAMVTDLTDYNALSKLPRLNGVINVTLRVFPLAYEMAREVGPGGVTVPTTAFGLLDLPEGLHIEIPIRGIHCGQPIWGDDAMTWNPYRWDHINLFALMELRFVACIVKRYALTTDVPMDGVQMQSTIRMRMTNAWVRFERPHQK</sequence>
<dbReference type="InterPro" id="IPR001128">
    <property type="entry name" value="Cyt_P450"/>
</dbReference>
<dbReference type="Proteomes" id="UP000054350">
    <property type="component" value="Unassembled WGS sequence"/>
</dbReference>
<name>A0A0L0T2U9_ALLM3</name>
<dbReference type="GO" id="GO:0004497">
    <property type="term" value="F:monooxygenase activity"/>
    <property type="evidence" value="ECO:0007669"/>
    <property type="project" value="InterPro"/>
</dbReference>
<protein>
    <recommendedName>
        <fullName evidence="4">Cytochrome P450</fullName>
    </recommendedName>
</protein>
<dbReference type="GO" id="GO:0020037">
    <property type="term" value="F:heme binding"/>
    <property type="evidence" value="ECO:0007669"/>
    <property type="project" value="InterPro"/>
</dbReference>
<accession>A0A0L0T2U9</accession>
<proteinExistence type="inferred from homology"/>
<dbReference type="EMBL" id="GG745359">
    <property type="protein sequence ID" value="KNE69022.1"/>
    <property type="molecule type" value="Genomic_DNA"/>
</dbReference>
<dbReference type="PANTHER" id="PTHR24305:SF166">
    <property type="entry name" value="CYTOCHROME P450 12A4, MITOCHONDRIAL-RELATED"/>
    <property type="match status" value="1"/>
</dbReference>
<dbReference type="VEuPathDB" id="FungiDB:AMAG_13898"/>